<reference evidence="1" key="1">
    <citation type="journal article" date="2014" name="Nat. Commun.">
        <title>The emerging biofuel crop Camelina sativa retains a highly undifferentiated hexaploid genome structure.</title>
        <authorList>
            <person name="Kagale S."/>
            <person name="Koh C."/>
            <person name="Nixon J."/>
            <person name="Bollina V."/>
            <person name="Clarke W.E."/>
            <person name="Tuteja R."/>
            <person name="Spillane C."/>
            <person name="Robinson S.J."/>
            <person name="Links M.G."/>
            <person name="Clarke C."/>
            <person name="Higgins E.E."/>
            <person name="Huebert T."/>
            <person name="Sharpe A.G."/>
            <person name="Parkin I.A."/>
        </authorList>
    </citation>
    <scope>NUCLEOTIDE SEQUENCE [LARGE SCALE GENOMIC DNA]</scope>
    <source>
        <strain evidence="1">cv. DH55</strain>
    </source>
</reference>
<dbReference type="GeneID" id="104787967"/>
<proteinExistence type="predicted"/>
<protein>
    <submittedName>
        <fullName evidence="2">Uncharacterized protein At3g43530-like</fullName>
    </submittedName>
</protein>
<dbReference type="RefSeq" id="XP_010511936.1">
    <property type="nucleotide sequence ID" value="XM_010513634.2"/>
</dbReference>
<name>A0ABM0Z8J8_CAMSA</name>
<keyword evidence="1" id="KW-1185">Reference proteome</keyword>
<sequence>MKEDNEDLPKIALLFFIGYVLTRRNNKAKGYIKSFFLKIVDYLSLCEVFPWGTLSFLYYLESLKDMVKKFKGPVASWTWSIPCYITHLEILPFECIALLKKKYRVDVERAASTCPRMCMTEFLKIGEKGYPLQNIYKEIGTDKEIESLLLPTTDE</sequence>
<evidence type="ECO:0000313" key="1">
    <source>
        <dbReference type="Proteomes" id="UP000694864"/>
    </source>
</evidence>
<accession>A0ABM0Z8J8</accession>
<evidence type="ECO:0000313" key="2">
    <source>
        <dbReference type="RefSeq" id="XP_010511936.1"/>
    </source>
</evidence>
<dbReference type="Proteomes" id="UP000694864">
    <property type="component" value="Chromosome 5"/>
</dbReference>
<gene>
    <name evidence="2" type="primary">LOC104787967</name>
</gene>
<organism evidence="1 2">
    <name type="scientific">Camelina sativa</name>
    <name type="common">False flax</name>
    <name type="synonym">Myagrum sativum</name>
    <dbReference type="NCBI Taxonomy" id="90675"/>
    <lineage>
        <taxon>Eukaryota</taxon>
        <taxon>Viridiplantae</taxon>
        <taxon>Streptophyta</taxon>
        <taxon>Embryophyta</taxon>
        <taxon>Tracheophyta</taxon>
        <taxon>Spermatophyta</taxon>
        <taxon>Magnoliopsida</taxon>
        <taxon>eudicotyledons</taxon>
        <taxon>Gunneridae</taxon>
        <taxon>Pentapetalae</taxon>
        <taxon>rosids</taxon>
        <taxon>malvids</taxon>
        <taxon>Brassicales</taxon>
        <taxon>Brassicaceae</taxon>
        <taxon>Camelineae</taxon>
        <taxon>Camelina</taxon>
    </lineage>
</organism>
<reference evidence="2" key="2">
    <citation type="submission" date="2025-08" db="UniProtKB">
        <authorList>
            <consortium name="RefSeq"/>
        </authorList>
    </citation>
    <scope>IDENTIFICATION</scope>
    <source>
        <tissue evidence="2">Leaf</tissue>
    </source>
</reference>